<dbReference type="Pfam" id="PF12849">
    <property type="entry name" value="PBP_like_2"/>
    <property type="match status" value="1"/>
</dbReference>
<dbReference type="EMBL" id="AP009510">
    <property type="protein sequence ID" value="BAG13875.1"/>
    <property type="molecule type" value="Genomic_DNA"/>
</dbReference>
<gene>
    <name evidence="6" type="ordered locus">TGRD_389</name>
</gene>
<dbReference type="CDD" id="cd13653">
    <property type="entry name" value="PBP2_phosphate_like_1"/>
    <property type="match status" value="1"/>
</dbReference>
<reference evidence="7" key="1">
    <citation type="journal article" date="2008" name="Proc. Natl. Acad. Sci. U.S.A.">
        <title>Complete genome of the uncultured termite group 1 bacteria in a single host protist cell.</title>
        <authorList>
            <person name="Hongoh Y."/>
            <person name="Sharma V.K."/>
            <person name="Prakash T."/>
            <person name="Noda S."/>
            <person name="Taylor T.D."/>
            <person name="Kudo T."/>
            <person name="Sakaki Y."/>
            <person name="Toyoda A."/>
            <person name="Hattori M."/>
            <person name="Ohkuma M."/>
        </authorList>
    </citation>
    <scope>NUCLEOTIDE SEQUENCE [LARGE SCALE GENOMIC DNA]</scope>
    <source>
        <strain evidence="7">Rs-D17 genomovar Ri2008</strain>
    </source>
</reference>
<dbReference type="SUPFAM" id="SSF53850">
    <property type="entry name" value="Periplasmic binding protein-like II"/>
    <property type="match status" value="1"/>
</dbReference>
<evidence type="ECO:0000256" key="3">
    <source>
        <dbReference type="ARBA" id="ARBA00022729"/>
    </source>
</evidence>
<proteinExistence type="inferred from homology"/>
<dbReference type="Proteomes" id="UP000001691">
    <property type="component" value="Chromosome"/>
</dbReference>
<dbReference type="AlphaFoldDB" id="B1H043"/>
<dbReference type="PANTHER" id="PTHR30570:SF1">
    <property type="entry name" value="PHOSPHATE-BINDING PROTEIN PSTS"/>
    <property type="match status" value="1"/>
</dbReference>
<sequence length="294" mass="32755">MKISKLITVLLIYVFFYACVKSQVGDRHGGISIQIRGSDTIVNLIQEWVEKFVEQNPSFNISVTGGGSGTGFASLINGTCDIAMSSRRIEEKEKMLAESKNINPVEFKIGLDGLAVLVNKNNPVNKLTLEQLRDIFMARITNWKEVGGRNRKIVILSRESNSGTYMFFKERVLGIGDKNNKNEFSTQSLMMSSSQTICNEVCQNPNALGYVGMGFVDERVKPVSVAVNAESEYVYPMPENVMNGTYPISRPLYIYTNGESQDVVKMFIDYALSAAGQKIVLEADFIPIRKQSVK</sequence>
<dbReference type="InterPro" id="IPR050811">
    <property type="entry name" value="Phosphate_ABC_transporter"/>
</dbReference>
<comment type="similarity">
    <text evidence="1 4">Belongs to the PstS family.</text>
</comment>
<keyword evidence="3" id="KW-0732">Signal</keyword>
<protein>
    <recommendedName>
        <fullName evidence="4">Phosphate-binding protein</fullName>
    </recommendedName>
</protein>
<accession>B1H043</accession>
<dbReference type="RefSeq" id="WP_015423401.1">
    <property type="nucleotide sequence ID" value="NC_020419.1"/>
</dbReference>
<dbReference type="STRING" id="471821.TGRD_392"/>
<feature type="domain" description="PBP" evidence="5">
    <location>
        <begin position="32"/>
        <end position="274"/>
    </location>
</feature>
<dbReference type="NCBIfam" id="TIGR02136">
    <property type="entry name" value="ptsS_2"/>
    <property type="match status" value="1"/>
</dbReference>
<dbReference type="GO" id="GO:0042301">
    <property type="term" value="F:phosphate ion binding"/>
    <property type="evidence" value="ECO:0007669"/>
    <property type="project" value="UniProtKB-UniRule"/>
</dbReference>
<evidence type="ECO:0000259" key="5">
    <source>
        <dbReference type="Pfam" id="PF12849"/>
    </source>
</evidence>
<evidence type="ECO:0000313" key="6">
    <source>
        <dbReference type="EMBL" id="BAG13875.1"/>
    </source>
</evidence>
<organism evidence="6 7">
    <name type="scientific">Endomicrobium trichonymphae</name>
    <dbReference type="NCBI Taxonomy" id="1408204"/>
    <lineage>
        <taxon>Bacteria</taxon>
        <taxon>Pseudomonadati</taxon>
        <taxon>Elusimicrobiota</taxon>
        <taxon>Endomicrobiia</taxon>
        <taxon>Endomicrobiales</taxon>
        <taxon>Endomicrobiaceae</taxon>
        <taxon>Candidatus Endomicrobiellum</taxon>
    </lineage>
</organism>
<dbReference type="PROSITE" id="PS51257">
    <property type="entry name" value="PROKAR_LIPOPROTEIN"/>
    <property type="match status" value="1"/>
</dbReference>
<comment type="function">
    <text evidence="4">Involved in the system for phosphate transport across the cytoplasmic membrane.</text>
</comment>
<keyword evidence="7" id="KW-1185">Reference proteome</keyword>
<evidence type="ECO:0000256" key="2">
    <source>
        <dbReference type="ARBA" id="ARBA00022448"/>
    </source>
</evidence>
<keyword evidence="2 4" id="KW-0813">Transport</keyword>
<dbReference type="InterPro" id="IPR024370">
    <property type="entry name" value="PBP_domain"/>
</dbReference>
<dbReference type="GO" id="GO:0006817">
    <property type="term" value="P:phosphate ion transport"/>
    <property type="evidence" value="ECO:0007669"/>
    <property type="project" value="UniProtKB-UniRule"/>
</dbReference>
<dbReference type="KEGG" id="rsd:TGRD_389"/>
<evidence type="ECO:0000256" key="4">
    <source>
        <dbReference type="RuleBase" id="RU367119"/>
    </source>
</evidence>
<name>B1H043_ENDTX</name>
<dbReference type="PATRIC" id="fig|471821.5.peg.639"/>
<dbReference type="PANTHER" id="PTHR30570">
    <property type="entry name" value="PERIPLASMIC PHOSPHATE BINDING COMPONENT OF PHOSPHATE ABC TRANSPORTER"/>
    <property type="match status" value="1"/>
</dbReference>
<dbReference type="HOGENOM" id="CLU_026228_5_1_0"/>
<evidence type="ECO:0000313" key="7">
    <source>
        <dbReference type="Proteomes" id="UP000001691"/>
    </source>
</evidence>
<keyword evidence="4" id="KW-0592">Phosphate transport</keyword>
<dbReference type="Gene3D" id="3.40.190.10">
    <property type="entry name" value="Periplasmic binding protein-like II"/>
    <property type="match status" value="2"/>
</dbReference>
<dbReference type="InterPro" id="IPR011862">
    <property type="entry name" value="Phos-bd"/>
</dbReference>
<evidence type="ECO:0000256" key="1">
    <source>
        <dbReference type="ARBA" id="ARBA00008725"/>
    </source>
</evidence>